<keyword evidence="1" id="KW-0812">Transmembrane</keyword>
<keyword evidence="1" id="KW-0472">Membrane</keyword>
<dbReference type="EMBL" id="BOOY01000039">
    <property type="protein sequence ID" value="GIJ06184.1"/>
    <property type="molecule type" value="Genomic_DNA"/>
</dbReference>
<dbReference type="RefSeq" id="WP_203941372.1">
    <property type="nucleotide sequence ID" value="NZ_BAAAGJ010000014.1"/>
</dbReference>
<dbReference type="InterPro" id="IPR006311">
    <property type="entry name" value="TAT_signal"/>
</dbReference>
<keyword evidence="1" id="KW-1133">Transmembrane helix</keyword>
<sequence>MTSTIATPARRGLAATGAAALLTAVAATALAATLARAAGVHFQIPAGGETIPTAGFAVVTAFFSAVGIAVAAGYRRWSTRPADRFLWTAVSLAALSLIPPVLSGAAGGTVVALVALHLVPAAVMIPALTYCLSGAASRPASPE</sequence>
<evidence type="ECO:0000256" key="1">
    <source>
        <dbReference type="SAM" id="Phobius"/>
    </source>
</evidence>
<dbReference type="Proteomes" id="UP000652013">
    <property type="component" value="Unassembled WGS sequence"/>
</dbReference>
<proteinExistence type="predicted"/>
<gene>
    <name evidence="3" type="ORF">Sya03_55360</name>
</gene>
<comment type="caution">
    <text evidence="3">The sequence shown here is derived from an EMBL/GenBank/DDBJ whole genome shotgun (WGS) entry which is preliminary data.</text>
</comment>
<dbReference type="AlphaFoldDB" id="A0A8J3YDQ0"/>
<keyword evidence="2" id="KW-0732">Signal</keyword>
<accession>A0A8J3YDQ0</accession>
<feature type="transmembrane region" description="Helical" evidence="1">
    <location>
        <begin position="85"/>
        <end position="102"/>
    </location>
</feature>
<feature type="signal peptide" evidence="2">
    <location>
        <begin position="1"/>
        <end position="31"/>
    </location>
</feature>
<organism evidence="3 4">
    <name type="scientific">Spirilliplanes yamanashiensis</name>
    <dbReference type="NCBI Taxonomy" id="42233"/>
    <lineage>
        <taxon>Bacteria</taxon>
        <taxon>Bacillati</taxon>
        <taxon>Actinomycetota</taxon>
        <taxon>Actinomycetes</taxon>
        <taxon>Micromonosporales</taxon>
        <taxon>Micromonosporaceae</taxon>
        <taxon>Spirilliplanes</taxon>
    </lineage>
</organism>
<name>A0A8J3YDQ0_9ACTN</name>
<protein>
    <submittedName>
        <fullName evidence="3">Uncharacterized protein</fullName>
    </submittedName>
</protein>
<feature type="transmembrane region" description="Helical" evidence="1">
    <location>
        <begin position="108"/>
        <end position="132"/>
    </location>
</feature>
<reference evidence="3" key="1">
    <citation type="submission" date="2021-01" db="EMBL/GenBank/DDBJ databases">
        <title>Whole genome shotgun sequence of Spirilliplanes yamanashiensis NBRC 15828.</title>
        <authorList>
            <person name="Komaki H."/>
            <person name="Tamura T."/>
        </authorList>
    </citation>
    <scope>NUCLEOTIDE SEQUENCE</scope>
    <source>
        <strain evidence="3">NBRC 15828</strain>
    </source>
</reference>
<keyword evidence="4" id="KW-1185">Reference proteome</keyword>
<feature type="transmembrane region" description="Helical" evidence="1">
    <location>
        <begin position="53"/>
        <end position="73"/>
    </location>
</feature>
<evidence type="ECO:0000313" key="4">
    <source>
        <dbReference type="Proteomes" id="UP000652013"/>
    </source>
</evidence>
<dbReference type="PROSITE" id="PS51318">
    <property type="entry name" value="TAT"/>
    <property type="match status" value="1"/>
</dbReference>
<dbReference type="InterPro" id="IPR045713">
    <property type="entry name" value="DUF6069"/>
</dbReference>
<evidence type="ECO:0000256" key="2">
    <source>
        <dbReference type="SAM" id="SignalP"/>
    </source>
</evidence>
<evidence type="ECO:0000313" key="3">
    <source>
        <dbReference type="EMBL" id="GIJ06184.1"/>
    </source>
</evidence>
<feature type="chain" id="PRO_5035200236" evidence="2">
    <location>
        <begin position="32"/>
        <end position="143"/>
    </location>
</feature>
<dbReference type="Pfam" id="PF19545">
    <property type="entry name" value="DUF6069"/>
    <property type="match status" value="1"/>
</dbReference>